<evidence type="ECO:0000313" key="8">
    <source>
        <dbReference type="Proteomes" id="UP000694892"/>
    </source>
</evidence>
<evidence type="ECO:0000256" key="5">
    <source>
        <dbReference type="ARBA" id="ARBA00043266"/>
    </source>
</evidence>
<dbReference type="InterPro" id="IPR003599">
    <property type="entry name" value="Ig_sub"/>
</dbReference>
<evidence type="ECO:0000256" key="4">
    <source>
        <dbReference type="ARBA" id="ARBA00023319"/>
    </source>
</evidence>
<dbReference type="SMART" id="SM00406">
    <property type="entry name" value="IGv"/>
    <property type="match status" value="1"/>
</dbReference>
<dbReference type="Pfam" id="PF07686">
    <property type="entry name" value="V-set"/>
    <property type="match status" value="1"/>
</dbReference>
<keyword evidence="4" id="KW-0393">Immunoglobulin domain</keyword>
<sequence>MGVRMGGSLSCSLIKLHSLCCRDQNISSVSHLNMIYCYNIHICLCSLLLASYFQGVQCNTQVFQTPVMIAEEGQEITLRCNHSIKNHDFLVWYKQLPGSSLQICASGFLQPNNICRVTMSTDKESLSTQLSISKVRVEESALYYCAVRDTVKETQNSAVPKAIP</sequence>
<keyword evidence="3" id="KW-0675">Receptor</keyword>
<dbReference type="InterPro" id="IPR007110">
    <property type="entry name" value="Ig-like_dom"/>
</dbReference>
<keyword evidence="5" id="KW-1279">T cell receptor</keyword>
<keyword evidence="1" id="KW-0732">Signal</keyword>
<dbReference type="Gene3D" id="2.60.40.10">
    <property type="entry name" value="Immunoglobulins"/>
    <property type="match status" value="1"/>
</dbReference>
<dbReference type="InterPro" id="IPR036179">
    <property type="entry name" value="Ig-like_dom_sf"/>
</dbReference>
<evidence type="ECO:0000256" key="2">
    <source>
        <dbReference type="ARBA" id="ARBA00023130"/>
    </source>
</evidence>
<dbReference type="SMART" id="SM00409">
    <property type="entry name" value="IG"/>
    <property type="match status" value="1"/>
</dbReference>
<proteinExistence type="predicted"/>
<name>A0A974DU98_XENLA</name>
<dbReference type="PANTHER" id="PTHR19367:SF18">
    <property type="entry name" value="T CELL RECEPTOR ALPHA VARIABLE 16"/>
    <property type="match status" value="1"/>
</dbReference>
<dbReference type="InterPro" id="IPR013783">
    <property type="entry name" value="Ig-like_fold"/>
</dbReference>
<gene>
    <name evidence="7" type="ORF">XELAEV_18010260mg</name>
</gene>
<keyword evidence="5" id="KW-0391">Immunity</keyword>
<dbReference type="PANTHER" id="PTHR19367">
    <property type="entry name" value="T-CELL RECEPTOR ALPHA CHAIN V REGION"/>
    <property type="match status" value="1"/>
</dbReference>
<organism evidence="7 8">
    <name type="scientific">Xenopus laevis</name>
    <name type="common">African clawed frog</name>
    <dbReference type="NCBI Taxonomy" id="8355"/>
    <lineage>
        <taxon>Eukaryota</taxon>
        <taxon>Metazoa</taxon>
        <taxon>Chordata</taxon>
        <taxon>Craniata</taxon>
        <taxon>Vertebrata</taxon>
        <taxon>Euteleostomi</taxon>
        <taxon>Amphibia</taxon>
        <taxon>Batrachia</taxon>
        <taxon>Anura</taxon>
        <taxon>Pipoidea</taxon>
        <taxon>Pipidae</taxon>
        <taxon>Xenopodinae</taxon>
        <taxon>Xenopus</taxon>
        <taxon>Xenopus</taxon>
    </lineage>
</organism>
<evidence type="ECO:0000313" key="7">
    <source>
        <dbReference type="EMBL" id="OCT98032.1"/>
    </source>
</evidence>
<dbReference type="InterPro" id="IPR051287">
    <property type="entry name" value="TCR_variable_region"/>
</dbReference>
<evidence type="ECO:0000256" key="3">
    <source>
        <dbReference type="ARBA" id="ARBA00023170"/>
    </source>
</evidence>
<evidence type="ECO:0000256" key="1">
    <source>
        <dbReference type="ARBA" id="ARBA00022729"/>
    </source>
</evidence>
<evidence type="ECO:0000259" key="6">
    <source>
        <dbReference type="PROSITE" id="PS50835"/>
    </source>
</evidence>
<dbReference type="GO" id="GO:0042101">
    <property type="term" value="C:T cell receptor complex"/>
    <property type="evidence" value="ECO:0007669"/>
    <property type="project" value="UniProtKB-KW"/>
</dbReference>
<reference evidence="8" key="1">
    <citation type="journal article" date="2016" name="Nature">
        <title>Genome evolution in the allotetraploid frog Xenopus laevis.</title>
        <authorList>
            <person name="Session A.M."/>
            <person name="Uno Y."/>
            <person name="Kwon T."/>
            <person name="Chapman J.A."/>
            <person name="Toyoda A."/>
            <person name="Takahashi S."/>
            <person name="Fukui A."/>
            <person name="Hikosaka A."/>
            <person name="Suzuki A."/>
            <person name="Kondo M."/>
            <person name="van Heeringen S.J."/>
            <person name="Quigley I."/>
            <person name="Heinz S."/>
            <person name="Ogino H."/>
            <person name="Ochi H."/>
            <person name="Hellsten U."/>
            <person name="Lyons J.B."/>
            <person name="Simakov O."/>
            <person name="Putnam N."/>
            <person name="Stites J."/>
            <person name="Kuroki Y."/>
            <person name="Tanaka T."/>
            <person name="Michiue T."/>
            <person name="Watanabe M."/>
            <person name="Bogdanovic O."/>
            <person name="Lister R."/>
            <person name="Georgiou G."/>
            <person name="Paranjpe S.S."/>
            <person name="van Kruijsbergen I."/>
            <person name="Shu S."/>
            <person name="Carlson J."/>
            <person name="Kinoshita T."/>
            <person name="Ohta Y."/>
            <person name="Mawaribuchi S."/>
            <person name="Jenkins J."/>
            <person name="Grimwood J."/>
            <person name="Schmutz J."/>
            <person name="Mitros T."/>
            <person name="Mozaffari S.V."/>
            <person name="Suzuki Y."/>
            <person name="Haramoto Y."/>
            <person name="Yamamoto T.S."/>
            <person name="Takagi C."/>
            <person name="Heald R."/>
            <person name="Miller K."/>
            <person name="Haudenschild C."/>
            <person name="Kitzman J."/>
            <person name="Nakayama T."/>
            <person name="Izutsu Y."/>
            <person name="Robert J."/>
            <person name="Fortriede J."/>
            <person name="Burns K."/>
            <person name="Lotay V."/>
            <person name="Karimi K."/>
            <person name="Yasuoka Y."/>
            <person name="Dichmann D.S."/>
            <person name="Flajnik M.F."/>
            <person name="Houston D.W."/>
            <person name="Shendure J."/>
            <person name="DuPasquier L."/>
            <person name="Vize P.D."/>
            <person name="Zorn A.M."/>
            <person name="Ito M."/>
            <person name="Marcotte E.M."/>
            <person name="Wallingford J.B."/>
            <person name="Ito Y."/>
            <person name="Asashima M."/>
            <person name="Ueno N."/>
            <person name="Matsuda Y."/>
            <person name="Veenstra G.J."/>
            <person name="Fujiyama A."/>
            <person name="Harland R.M."/>
            <person name="Taira M."/>
            <person name="Rokhsar D.S."/>
        </authorList>
    </citation>
    <scope>NUCLEOTIDE SEQUENCE [LARGE SCALE GENOMIC DNA]</scope>
    <source>
        <strain evidence="8">J</strain>
    </source>
</reference>
<dbReference type="PROSITE" id="PS50835">
    <property type="entry name" value="IG_LIKE"/>
    <property type="match status" value="1"/>
</dbReference>
<feature type="domain" description="Ig-like" evidence="6">
    <location>
        <begin position="60"/>
        <end position="164"/>
    </location>
</feature>
<dbReference type="GO" id="GO:0002250">
    <property type="term" value="P:adaptive immune response"/>
    <property type="evidence" value="ECO:0007669"/>
    <property type="project" value="UniProtKB-KW"/>
</dbReference>
<dbReference type="EMBL" id="CM004467">
    <property type="protein sequence ID" value="OCT98032.1"/>
    <property type="molecule type" value="Genomic_DNA"/>
</dbReference>
<dbReference type="AlphaFoldDB" id="A0A974DU98"/>
<protein>
    <recommendedName>
        <fullName evidence="6">Ig-like domain-containing protein</fullName>
    </recommendedName>
</protein>
<dbReference type="InterPro" id="IPR013106">
    <property type="entry name" value="Ig_V-set"/>
</dbReference>
<dbReference type="SUPFAM" id="SSF48726">
    <property type="entry name" value="Immunoglobulin"/>
    <property type="match status" value="1"/>
</dbReference>
<accession>A0A974DU98</accession>
<keyword evidence="2" id="KW-1064">Adaptive immunity</keyword>
<dbReference type="Proteomes" id="UP000694892">
    <property type="component" value="Chromosome 1S"/>
</dbReference>